<sequence length="99" mass="10785">MSVKTTVSPDGNEITLHISGRFDFSTHQGFVSGYKEHPKGEKSFIVDLSAADYMDSSAMGMLLQLREYGKGGGVKLVNANDGILEILRIANFDKLFSIA</sequence>
<dbReference type="InterPro" id="IPR002645">
    <property type="entry name" value="STAS_dom"/>
</dbReference>
<dbReference type="Gene3D" id="3.30.750.24">
    <property type="entry name" value="STAS domain"/>
    <property type="match status" value="1"/>
</dbReference>
<dbReference type="PROSITE" id="PS50801">
    <property type="entry name" value="STAS"/>
    <property type="match status" value="1"/>
</dbReference>
<dbReference type="AlphaFoldDB" id="A0A3B1AP35"/>
<proteinExistence type="predicted"/>
<dbReference type="InterPro" id="IPR036513">
    <property type="entry name" value="STAS_dom_sf"/>
</dbReference>
<accession>A0A3B1AP35</accession>
<dbReference type="SUPFAM" id="SSF52091">
    <property type="entry name" value="SpoIIaa-like"/>
    <property type="match status" value="1"/>
</dbReference>
<protein>
    <submittedName>
        <fullName evidence="2">Anti-sigma F factor antagonist (SpoIIAA-2) Anti-sigma B factor antagonist RsbV</fullName>
    </submittedName>
</protein>
<dbReference type="PANTHER" id="PTHR33495">
    <property type="entry name" value="ANTI-SIGMA FACTOR ANTAGONIST TM_1081-RELATED-RELATED"/>
    <property type="match status" value="1"/>
</dbReference>
<feature type="domain" description="STAS" evidence="1">
    <location>
        <begin position="3"/>
        <end position="99"/>
    </location>
</feature>
<dbReference type="Pfam" id="PF01740">
    <property type="entry name" value="STAS"/>
    <property type="match status" value="1"/>
</dbReference>
<dbReference type="EMBL" id="UOFX01000029">
    <property type="protein sequence ID" value="VAX07706.1"/>
    <property type="molecule type" value="Genomic_DNA"/>
</dbReference>
<evidence type="ECO:0000259" key="1">
    <source>
        <dbReference type="PROSITE" id="PS50801"/>
    </source>
</evidence>
<organism evidence="2">
    <name type="scientific">hydrothermal vent metagenome</name>
    <dbReference type="NCBI Taxonomy" id="652676"/>
    <lineage>
        <taxon>unclassified sequences</taxon>
        <taxon>metagenomes</taxon>
        <taxon>ecological metagenomes</taxon>
    </lineage>
</organism>
<reference evidence="2" key="1">
    <citation type="submission" date="2018-06" db="EMBL/GenBank/DDBJ databases">
        <authorList>
            <person name="Zhirakovskaya E."/>
        </authorList>
    </citation>
    <scope>NUCLEOTIDE SEQUENCE</scope>
</reference>
<evidence type="ECO:0000313" key="2">
    <source>
        <dbReference type="EMBL" id="VAX07706.1"/>
    </source>
</evidence>
<dbReference type="CDD" id="cd07043">
    <property type="entry name" value="STAS_anti-anti-sigma_factors"/>
    <property type="match status" value="1"/>
</dbReference>
<gene>
    <name evidence="2" type="ORF">MNBD_GAMMA26-820</name>
</gene>
<name>A0A3B1AP35_9ZZZZ</name>
<dbReference type="GO" id="GO:0043856">
    <property type="term" value="F:anti-sigma factor antagonist activity"/>
    <property type="evidence" value="ECO:0007669"/>
    <property type="project" value="TreeGrafter"/>
</dbReference>
<dbReference type="PANTHER" id="PTHR33495:SF15">
    <property type="entry name" value="STAS DOMAIN-CONTAINING PROTEIN"/>
    <property type="match status" value="1"/>
</dbReference>